<organism evidence="1 2">
    <name type="scientific">Cochliobolus heterostrophus (strain C4 / ATCC 48331 / race T)</name>
    <name type="common">Southern corn leaf blight fungus</name>
    <name type="synonym">Bipolaris maydis</name>
    <dbReference type="NCBI Taxonomy" id="665024"/>
    <lineage>
        <taxon>Eukaryota</taxon>
        <taxon>Fungi</taxon>
        <taxon>Dikarya</taxon>
        <taxon>Ascomycota</taxon>
        <taxon>Pezizomycotina</taxon>
        <taxon>Dothideomycetes</taxon>
        <taxon>Pleosporomycetidae</taxon>
        <taxon>Pleosporales</taxon>
        <taxon>Pleosporineae</taxon>
        <taxon>Pleosporaceae</taxon>
        <taxon>Bipolaris</taxon>
    </lineage>
</organism>
<reference evidence="1 2" key="1">
    <citation type="journal article" date="2012" name="PLoS Pathog.">
        <title>Diverse lifestyles and strategies of plant pathogenesis encoded in the genomes of eighteen Dothideomycetes fungi.</title>
        <authorList>
            <person name="Ohm R.A."/>
            <person name="Feau N."/>
            <person name="Henrissat B."/>
            <person name="Schoch C.L."/>
            <person name="Horwitz B.A."/>
            <person name="Barry K.W."/>
            <person name="Condon B.J."/>
            <person name="Copeland A.C."/>
            <person name="Dhillon B."/>
            <person name="Glaser F."/>
            <person name="Hesse C.N."/>
            <person name="Kosti I."/>
            <person name="LaButti K."/>
            <person name="Lindquist E.A."/>
            <person name="Lucas S."/>
            <person name="Salamov A.A."/>
            <person name="Bradshaw R.E."/>
            <person name="Ciuffetti L."/>
            <person name="Hamelin R.C."/>
            <person name="Kema G.H.J."/>
            <person name="Lawrence C."/>
            <person name="Scott J.A."/>
            <person name="Spatafora J.W."/>
            <person name="Turgeon B.G."/>
            <person name="de Wit P.J.G.M."/>
            <person name="Zhong S."/>
            <person name="Goodwin S.B."/>
            <person name="Grigoriev I.V."/>
        </authorList>
    </citation>
    <scope>NUCLEOTIDE SEQUENCE [LARGE SCALE GENOMIC DNA]</scope>
    <source>
        <strain evidence="2">C4 / ATCC 48331 / race T</strain>
    </source>
</reference>
<feature type="non-terminal residue" evidence="1">
    <location>
        <position position="1"/>
    </location>
</feature>
<gene>
    <name evidence="1" type="ORF">COCC4DRAFT_133994</name>
</gene>
<sequence length="52" mass="5704">YGVLDQDIYNFDETGFAMGVAATSKVVTSADRVGRAVVIHSIFRRYIVLLPA</sequence>
<dbReference type="Proteomes" id="UP000012338">
    <property type="component" value="Unassembled WGS sequence"/>
</dbReference>
<proteinExistence type="predicted"/>
<dbReference type="AlphaFoldDB" id="N4XD95"/>
<dbReference type="HOGENOM" id="CLU_183171_1_0_1"/>
<evidence type="ECO:0000313" key="1">
    <source>
        <dbReference type="EMBL" id="ENI06493.1"/>
    </source>
</evidence>
<accession>N4XD95</accession>
<dbReference type="OrthoDB" id="3691787at2759"/>
<keyword evidence="2" id="KW-1185">Reference proteome</keyword>
<name>N4XD95_COCH4</name>
<evidence type="ECO:0008006" key="3">
    <source>
        <dbReference type="Google" id="ProtNLM"/>
    </source>
</evidence>
<protein>
    <recommendedName>
        <fullName evidence="3">DDE-1 domain-containing protein</fullName>
    </recommendedName>
</protein>
<dbReference type="EMBL" id="KB733451">
    <property type="protein sequence ID" value="ENI06493.1"/>
    <property type="molecule type" value="Genomic_DNA"/>
</dbReference>
<evidence type="ECO:0000313" key="2">
    <source>
        <dbReference type="Proteomes" id="UP000012338"/>
    </source>
</evidence>
<reference evidence="2" key="2">
    <citation type="journal article" date="2013" name="PLoS Genet.">
        <title>Comparative genome structure, secondary metabolite, and effector coding capacity across Cochliobolus pathogens.</title>
        <authorList>
            <person name="Condon B.J."/>
            <person name="Leng Y."/>
            <person name="Wu D."/>
            <person name="Bushley K.E."/>
            <person name="Ohm R.A."/>
            <person name="Otillar R."/>
            <person name="Martin J."/>
            <person name="Schackwitz W."/>
            <person name="Grimwood J."/>
            <person name="MohdZainudin N."/>
            <person name="Xue C."/>
            <person name="Wang R."/>
            <person name="Manning V.A."/>
            <person name="Dhillon B."/>
            <person name="Tu Z.J."/>
            <person name="Steffenson B.J."/>
            <person name="Salamov A."/>
            <person name="Sun H."/>
            <person name="Lowry S."/>
            <person name="LaButti K."/>
            <person name="Han J."/>
            <person name="Copeland A."/>
            <person name="Lindquist E."/>
            <person name="Barry K."/>
            <person name="Schmutz J."/>
            <person name="Baker S.E."/>
            <person name="Ciuffetti L.M."/>
            <person name="Grigoriev I.V."/>
            <person name="Zhong S."/>
            <person name="Turgeon B.G."/>
        </authorList>
    </citation>
    <scope>NUCLEOTIDE SEQUENCE [LARGE SCALE GENOMIC DNA]</scope>
    <source>
        <strain evidence="2">C4 / ATCC 48331 / race T</strain>
    </source>
</reference>